<gene>
    <name evidence="1" type="ORF">GCM10009545_33280</name>
</gene>
<comment type="caution">
    <text evidence="1">The sequence shown here is derived from an EMBL/GenBank/DDBJ whole genome shotgun (WGS) entry which is preliminary data.</text>
</comment>
<sequence length="41" mass="4330">MSHHFAPWPEAIRIDTSGRPDTAIAAAAEAVACAQGPVRTR</sequence>
<dbReference type="RefSeq" id="WP_346073516.1">
    <property type="nucleotide sequence ID" value="NZ_BAAAHC010000013.1"/>
</dbReference>
<name>A0ABN1CWY9_9PSEU</name>
<dbReference type="EMBL" id="BAAAHC010000013">
    <property type="protein sequence ID" value="GAA0528284.1"/>
    <property type="molecule type" value="Genomic_DNA"/>
</dbReference>
<protein>
    <submittedName>
        <fullName evidence="1">Uncharacterized protein</fullName>
    </submittedName>
</protein>
<accession>A0ABN1CWY9</accession>
<reference evidence="1 2" key="1">
    <citation type="journal article" date="2019" name="Int. J. Syst. Evol. Microbiol.">
        <title>The Global Catalogue of Microorganisms (GCM) 10K type strain sequencing project: providing services to taxonomists for standard genome sequencing and annotation.</title>
        <authorList>
            <consortium name="The Broad Institute Genomics Platform"/>
            <consortium name="The Broad Institute Genome Sequencing Center for Infectious Disease"/>
            <person name="Wu L."/>
            <person name="Ma J."/>
        </authorList>
    </citation>
    <scope>NUCLEOTIDE SEQUENCE [LARGE SCALE GENOMIC DNA]</scope>
    <source>
        <strain evidence="1 2">JCM 10664</strain>
    </source>
</reference>
<proteinExistence type="predicted"/>
<evidence type="ECO:0000313" key="1">
    <source>
        <dbReference type="EMBL" id="GAA0528284.1"/>
    </source>
</evidence>
<evidence type="ECO:0000313" key="2">
    <source>
        <dbReference type="Proteomes" id="UP001500220"/>
    </source>
</evidence>
<keyword evidence="2" id="KW-1185">Reference proteome</keyword>
<dbReference type="Proteomes" id="UP001500220">
    <property type="component" value="Unassembled WGS sequence"/>
</dbReference>
<organism evidence="1 2">
    <name type="scientific">Saccharopolyspora thermophila</name>
    <dbReference type="NCBI Taxonomy" id="89367"/>
    <lineage>
        <taxon>Bacteria</taxon>
        <taxon>Bacillati</taxon>
        <taxon>Actinomycetota</taxon>
        <taxon>Actinomycetes</taxon>
        <taxon>Pseudonocardiales</taxon>
        <taxon>Pseudonocardiaceae</taxon>
        <taxon>Saccharopolyspora</taxon>
    </lineage>
</organism>